<accession>A0ABC9TL25</accession>
<dbReference type="AlphaFoldDB" id="A0ABC9TL25"/>
<dbReference type="EMBL" id="ATIR01000028">
    <property type="protein sequence ID" value="EPI09841.1"/>
    <property type="molecule type" value="Genomic_DNA"/>
</dbReference>
<evidence type="ECO:0000313" key="2">
    <source>
        <dbReference type="Proteomes" id="UP000015750"/>
    </source>
</evidence>
<comment type="caution">
    <text evidence="1">The sequence shown here is derived from an EMBL/GenBank/DDBJ whole genome shotgun (WGS) entry which is preliminary data.</text>
</comment>
<protein>
    <submittedName>
        <fullName evidence="1">Uncharacterized protein</fullName>
    </submittedName>
</protein>
<name>A0ABC9TL25_ENTFL</name>
<proteinExistence type="predicted"/>
<organism evidence="1 2">
    <name type="scientific">Enterococcus faecalis RP2S-4</name>
    <dbReference type="NCBI Taxonomy" id="1244145"/>
    <lineage>
        <taxon>Bacteria</taxon>
        <taxon>Bacillati</taxon>
        <taxon>Bacillota</taxon>
        <taxon>Bacilli</taxon>
        <taxon>Lactobacillales</taxon>
        <taxon>Enterococcaceae</taxon>
        <taxon>Enterococcus</taxon>
    </lineage>
</organism>
<evidence type="ECO:0000313" key="1">
    <source>
        <dbReference type="EMBL" id="EPI09841.1"/>
    </source>
</evidence>
<gene>
    <name evidence="1" type="ORF">D358_00891</name>
</gene>
<reference evidence="1 2" key="1">
    <citation type="submission" date="2013-06" db="EMBL/GenBank/DDBJ databases">
        <authorList>
            <person name="Weinstock G."/>
            <person name="Sodergren E."/>
            <person name="Lobos E.A."/>
            <person name="Fulton L."/>
            <person name="Fulton R."/>
            <person name="Courtney L."/>
            <person name="Fronick C."/>
            <person name="O'Laughlin M."/>
            <person name="Godfrey J."/>
            <person name="Wilson R.M."/>
            <person name="Miner T."/>
            <person name="Farmer C."/>
            <person name="Delehaunty K."/>
            <person name="Cordes M."/>
            <person name="Minx P."/>
            <person name="Tomlinson C."/>
            <person name="Chen J."/>
            <person name="Wollam A."/>
            <person name="Pepin K.H."/>
            <person name="Bhonagiri V."/>
            <person name="Zhang X."/>
            <person name="Warren W."/>
            <person name="Mitreva M."/>
            <person name="Mardis E.R."/>
            <person name="Wilson R.K."/>
        </authorList>
    </citation>
    <scope>NUCLEOTIDE SEQUENCE [LARGE SCALE GENOMIC DNA]</scope>
    <source>
        <strain evidence="1 2">RP2S-4</strain>
    </source>
</reference>
<dbReference type="Proteomes" id="UP000015750">
    <property type="component" value="Unassembled WGS sequence"/>
</dbReference>
<sequence>MAVRRKNKPNESETKAVSSKCSSLLKAKLQRVIADTAFV</sequence>